<comment type="subcellular location">
    <subcellularLocation>
        <location evidence="1">Cell envelope</location>
    </subcellularLocation>
</comment>
<dbReference type="Proteomes" id="UP000240542">
    <property type="component" value="Unassembled WGS sequence"/>
</dbReference>
<gene>
    <name evidence="6" type="ORF">CLV63_11559</name>
</gene>
<dbReference type="RefSeq" id="WP_106584741.1">
    <property type="nucleotide sequence ID" value="NZ_PYGA01000015.1"/>
</dbReference>
<evidence type="ECO:0000259" key="5">
    <source>
        <dbReference type="Pfam" id="PF01471"/>
    </source>
</evidence>
<dbReference type="Gene3D" id="2.40.420.20">
    <property type="match status" value="1"/>
</dbReference>
<evidence type="ECO:0000256" key="4">
    <source>
        <dbReference type="SAM" id="Phobius"/>
    </source>
</evidence>
<sequence>MGEATVEDRADPVPADEERTPRRPRRRGRVLAVVAVAVVASAAAAAGLGLRGGSDSGGAAAALPPETAEVESGTLRDSESFDGELAFGTAATATSRRSGTLTWLPESGATVGRGETLFEVDADPVTLMYGGKPAYRDLVPGTSGTDVRQLEENLAKLGYDGFTADDEYTGGTAAAVLEWQGDRKLDETGTVDLGSVVFAAGSVRVDGLQAGEGDDARPGGKILDYTATDKAVTVQLETADQRLADKGGEVDVTLPDGDTVKGEIDEVDTVIEEGGDGEEPKTMIEVVVRLTGEKAQQAAEDYALASVEVAFTAETREDVLTVPVAALLALEQGGFGVEVVAGGSTSYVPVETGLFADGRVEVSGDGIAEGTTVGMPK</sequence>
<name>A0A2P8DDY7_9ACTN</name>
<dbReference type="GO" id="GO:0030313">
    <property type="term" value="C:cell envelope"/>
    <property type="evidence" value="ECO:0007669"/>
    <property type="project" value="UniProtKB-SubCell"/>
</dbReference>
<feature type="compositionally biased region" description="Basic and acidic residues" evidence="3">
    <location>
        <begin position="1"/>
        <end position="21"/>
    </location>
</feature>
<feature type="domain" description="Peptidoglycan binding-like" evidence="5">
    <location>
        <begin position="143"/>
        <end position="192"/>
    </location>
</feature>
<dbReference type="InterPro" id="IPR036366">
    <property type="entry name" value="PGBDSf"/>
</dbReference>
<dbReference type="SUPFAM" id="SSF47090">
    <property type="entry name" value="PGBD-like"/>
    <property type="match status" value="1"/>
</dbReference>
<proteinExistence type="predicted"/>
<organism evidence="6 7">
    <name type="scientific">Murinocardiopsis flavida</name>
    <dbReference type="NCBI Taxonomy" id="645275"/>
    <lineage>
        <taxon>Bacteria</taxon>
        <taxon>Bacillati</taxon>
        <taxon>Actinomycetota</taxon>
        <taxon>Actinomycetes</taxon>
        <taxon>Streptosporangiales</taxon>
        <taxon>Nocardiopsidaceae</taxon>
        <taxon>Murinocardiopsis</taxon>
    </lineage>
</organism>
<dbReference type="EMBL" id="PYGA01000015">
    <property type="protein sequence ID" value="PSK95399.1"/>
    <property type="molecule type" value="Genomic_DNA"/>
</dbReference>
<evidence type="ECO:0000256" key="2">
    <source>
        <dbReference type="ARBA" id="ARBA00023054"/>
    </source>
</evidence>
<dbReference type="Pfam" id="PF01471">
    <property type="entry name" value="PG_binding_1"/>
    <property type="match status" value="1"/>
</dbReference>
<feature type="region of interest" description="Disordered" evidence="3">
    <location>
        <begin position="1"/>
        <end position="27"/>
    </location>
</feature>
<dbReference type="PANTHER" id="PTHR32347:SF23">
    <property type="entry name" value="BLL5650 PROTEIN"/>
    <property type="match status" value="1"/>
</dbReference>
<dbReference type="InterPro" id="IPR002477">
    <property type="entry name" value="Peptidoglycan-bd-like"/>
</dbReference>
<dbReference type="PANTHER" id="PTHR32347">
    <property type="entry name" value="EFFLUX SYSTEM COMPONENT YKNX-RELATED"/>
    <property type="match status" value="1"/>
</dbReference>
<dbReference type="InterPro" id="IPR036365">
    <property type="entry name" value="PGBD-like_sf"/>
</dbReference>
<comment type="caution">
    <text evidence="6">The sequence shown here is derived from an EMBL/GenBank/DDBJ whole genome shotgun (WGS) entry which is preliminary data.</text>
</comment>
<dbReference type="InterPro" id="IPR050465">
    <property type="entry name" value="UPF0194_transport"/>
</dbReference>
<dbReference type="AlphaFoldDB" id="A0A2P8DDY7"/>
<evidence type="ECO:0000256" key="1">
    <source>
        <dbReference type="ARBA" id="ARBA00004196"/>
    </source>
</evidence>
<dbReference type="Gene3D" id="1.10.101.10">
    <property type="entry name" value="PGBD-like superfamily/PGBD"/>
    <property type="match status" value="1"/>
</dbReference>
<protein>
    <submittedName>
        <fullName evidence="6">Multidrug efflux pump subunit AcrA (Membrane-fusion protein)</fullName>
    </submittedName>
</protein>
<keyword evidence="7" id="KW-1185">Reference proteome</keyword>
<evidence type="ECO:0000256" key="3">
    <source>
        <dbReference type="SAM" id="MobiDB-lite"/>
    </source>
</evidence>
<evidence type="ECO:0000313" key="7">
    <source>
        <dbReference type="Proteomes" id="UP000240542"/>
    </source>
</evidence>
<keyword evidence="2" id="KW-0175">Coiled coil</keyword>
<keyword evidence="4" id="KW-0472">Membrane</keyword>
<keyword evidence="4" id="KW-1133">Transmembrane helix</keyword>
<feature type="transmembrane region" description="Helical" evidence="4">
    <location>
        <begin position="30"/>
        <end position="50"/>
    </location>
</feature>
<keyword evidence="4" id="KW-0812">Transmembrane</keyword>
<reference evidence="6 7" key="1">
    <citation type="submission" date="2018-03" db="EMBL/GenBank/DDBJ databases">
        <title>Genomic Encyclopedia of Archaeal and Bacterial Type Strains, Phase II (KMG-II): from individual species to whole genera.</title>
        <authorList>
            <person name="Goeker M."/>
        </authorList>
    </citation>
    <scope>NUCLEOTIDE SEQUENCE [LARGE SCALE GENOMIC DNA]</scope>
    <source>
        <strain evidence="6 7">DSM 45312</strain>
    </source>
</reference>
<evidence type="ECO:0000313" key="6">
    <source>
        <dbReference type="EMBL" id="PSK95399.1"/>
    </source>
</evidence>
<accession>A0A2P8DDY7</accession>
<dbReference type="OrthoDB" id="3268648at2"/>